<dbReference type="RefSeq" id="WP_248825298.1">
    <property type="nucleotide sequence ID" value="NZ_JALKFT010000013.1"/>
</dbReference>
<sequence length="320" mass="33823">MSLAPRAVLVHRRTEYTELIARHGTRGQAEFFLRTRGRELAPVQAADEATRAARQAVTAAIPAHWRRGEVERADLDRFLFAPDDVVICVGQDGLVANVAKYLDGQPVLGINADVGRNPGVLVRHPPAAAGGMLRALTGEDGARPGGSARDLTMVEAHSDDGQRILALNEVYVGDPGHQTARYVLRVPAAAVTEAAVTEAAVTEAAAGLVAERQASSGLLVGTGTGATGWCRSVWAQRGGEIDLPAPTAGALAWFVREAWPSPETGTARTQGGLTGAARLEVLVESDRMVVFGDGIESDAIELSWGQRLTVGVAQRRLHLL</sequence>
<reference evidence="1 2" key="1">
    <citation type="submission" date="2022-04" db="EMBL/GenBank/DDBJ databases">
        <title>Genome diversity in the genus Frankia.</title>
        <authorList>
            <person name="Carlos-Shanley C."/>
            <person name="Hahn D."/>
        </authorList>
    </citation>
    <scope>NUCLEOTIDE SEQUENCE [LARGE SCALE GENOMIC DNA]</scope>
    <source>
        <strain evidence="1 2">Ag45/Mut15</strain>
    </source>
</reference>
<evidence type="ECO:0008006" key="3">
    <source>
        <dbReference type="Google" id="ProtNLM"/>
    </source>
</evidence>
<evidence type="ECO:0000313" key="2">
    <source>
        <dbReference type="Proteomes" id="UP001201873"/>
    </source>
</evidence>
<dbReference type="EMBL" id="JALKFT010000013">
    <property type="protein sequence ID" value="MCK9876996.1"/>
    <property type="molecule type" value="Genomic_DNA"/>
</dbReference>
<keyword evidence="2" id="KW-1185">Reference proteome</keyword>
<protein>
    <recommendedName>
        <fullName evidence="3">ATP-NAD/AcoX kinase</fullName>
    </recommendedName>
</protein>
<organism evidence="1 2">
    <name type="scientific">Frankia umida</name>
    <dbReference type="NCBI Taxonomy" id="573489"/>
    <lineage>
        <taxon>Bacteria</taxon>
        <taxon>Bacillati</taxon>
        <taxon>Actinomycetota</taxon>
        <taxon>Actinomycetes</taxon>
        <taxon>Frankiales</taxon>
        <taxon>Frankiaceae</taxon>
        <taxon>Frankia</taxon>
    </lineage>
</organism>
<name>A0ABT0JZR5_9ACTN</name>
<gene>
    <name evidence="1" type="ORF">MXD59_14645</name>
</gene>
<accession>A0ABT0JZR5</accession>
<dbReference type="SUPFAM" id="SSF111331">
    <property type="entry name" value="NAD kinase/diacylglycerol kinase-like"/>
    <property type="match status" value="1"/>
</dbReference>
<dbReference type="InterPro" id="IPR016064">
    <property type="entry name" value="NAD/diacylglycerol_kinase_sf"/>
</dbReference>
<evidence type="ECO:0000313" key="1">
    <source>
        <dbReference type="EMBL" id="MCK9876996.1"/>
    </source>
</evidence>
<proteinExistence type="predicted"/>
<comment type="caution">
    <text evidence="1">The sequence shown here is derived from an EMBL/GenBank/DDBJ whole genome shotgun (WGS) entry which is preliminary data.</text>
</comment>
<dbReference type="Proteomes" id="UP001201873">
    <property type="component" value="Unassembled WGS sequence"/>
</dbReference>